<dbReference type="GO" id="GO:0009307">
    <property type="term" value="P:DNA restriction-modification system"/>
    <property type="evidence" value="ECO:0007669"/>
    <property type="project" value="UniProtKB-KW"/>
</dbReference>
<dbReference type="InterPro" id="IPR044946">
    <property type="entry name" value="Restrct_endonuc_typeI_TRD_sf"/>
</dbReference>
<dbReference type="AlphaFoldDB" id="A0A1T3NHZ1"/>
<keyword evidence="1" id="KW-0680">Restriction system</keyword>
<protein>
    <recommendedName>
        <fullName evidence="5">Type I restriction modification DNA specificity domain-containing protein</fullName>
    </recommendedName>
</protein>
<organism evidence="3 4">
    <name type="scientific">Embleya scabrispora</name>
    <dbReference type="NCBI Taxonomy" id="159449"/>
    <lineage>
        <taxon>Bacteria</taxon>
        <taxon>Bacillati</taxon>
        <taxon>Actinomycetota</taxon>
        <taxon>Actinomycetes</taxon>
        <taxon>Kitasatosporales</taxon>
        <taxon>Streptomycetaceae</taxon>
        <taxon>Embleya</taxon>
    </lineage>
</organism>
<evidence type="ECO:0000313" key="3">
    <source>
        <dbReference type="EMBL" id="OPC76454.1"/>
    </source>
</evidence>
<evidence type="ECO:0000313" key="4">
    <source>
        <dbReference type="Proteomes" id="UP000190037"/>
    </source>
</evidence>
<dbReference type="REBASE" id="199947">
    <property type="entry name" value="S.SscNF3ORF47250P"/>
</dbReference>
<dbReference type="Proteomes" id="UP000190037">
    <property type="component" value="Unassembled WGS sequence"/>
</dbReference>
<dbReference type="STRING" id="159449.B4N89_47245"/>
<sequence>MSGPDADAGRTPPSSEWSRHALSELLGVASVTYGVVDAGQHVSDGVPLLQAGNIVGGVVDDRIAPMRISASIDATHSRTRLRSGDLVVVLIGRVGETAIVTDAHDGWNVARSVGVVKFTDSGRRLGIGAWLHGWLRTPTAREWCRRKSDASAHSTLNIAALRALSVPLPPEELRLPALRMMDLIDRRSAVNREITERALELADAHFARWRRRWLTSTQRLGAVALVSGGGSPRSSASEGVAWVSPAEILRSDIGCLDRTAKSTSADAAPVRAPGTLLLAPRPGMVRTVMSRIAVVPARGIAALYLDDEADRMWLLHELRSRSEDLARCTQGEQAREMSVRRLSGLDVCWPDRETRERFAEVAIPLHERAYTASTENRVLEAMNVSVMIPDAEQS</sequence>
<dbReference type="GO" id="GO:0003677">
    <property type="term" value="F:DNA binding"/>
    <property type="evidence" value="ECO:0007669"/>
    <property type="project" value="UniProtKB-KW"/>
</dbReference>
<dbReference type="PANTHER" id="PTHR30408:SF12">
    <property type="entry name" value="TYPE I RESTRICTION ENZYME MJAVIII SPECIFICITY SUBUNIT"/>
    <property type="match status" value="1"/>
</dbReference>
<dbReference type="SUPFAM" id="SSF116734">
    <property type="entry name" value="DNA methylase specificity domain"/>
    <property type="match status" value="2"/>
</dbReference>
<dbReference type="OrthoDB" id="3450733at2"/>
<dbReference type="PANTHER" id="PTHR30408">
    <property type="entry name" value="TYPE-1 RESTRICTION ENZYME ECOKI SPECIFICITY PROTEIN"/>
    <property type="match status" value="1"/>
</dbReference>
<comment type="caution">
    <text evidence="3">The sequence shown here is derived from an EMBL/GenBank/DDBJ whole genome shotgun (WGS) entry which is preliminary data.</text>
</comment>
<accession>A0A1T3NHZ1</accession>
<proteinExistence type="predicted"/>
<dbReference type="InterPro" id="IPR052021">
    <property type="entry name" value="Type-I_RS_S_subunit"/>
</dbReference>
<dbReference type="Gene3D" id="3.90.220.20">
    <property type="entry name" value="DNA methylase specificity domains"/>
    <property type="match status" value="2"/>
</dbReference>
<name>A0A1T3NHZ1_9ACTN</name>
<keyword evidence="4" id="KW-1185">Reference proteome</keyword>
<keyword evidence="2" id="KW-0238">DNA-binding</keyword>
<evidence type="ECO:0008006" key="5">
    <source>
        <dbReference type="Google" id="ProtNLM"/>
    </source>
</evidence>
<dbReference type="RefSeq" id="WP_078982893.1">
    <property type="nucleotide sequence ID" value="NZ_MWQN01000007.1"/>
</dbReference>
<evidence type="ECO:0000256" key="1">
    <source>
        <dbReference type="ARBA" id="ARBA00022747"/>
    </source>
</evidence>
<dbReference type="EMBL" id="MWQN01000007">
    <property type="protein sequence ID" value="OPC76454.1"/>
    <property type="molecule type" value="Genomic_DNA"/>
</dbReference>
<gene>
    <name evidence="3" type="ORF">B4N89_47245</name>
</gene>
<reference evidence="3 4" key="1">
    <citation type="submission" date="2017-03" db="EMBL/GenBank/DDBJ databases">
        <title>Draft genome sequence of Streptomyces scabrisporus NF3, endophyte isolated from Amphipterygium adstringens.</title>
        <authorList>
            <person name="Vazquez M."/>
            <person name="Ceapa C.D."/>
            <person name="Rodriguez Luna D."/>
            <person name="Sanchez Esquivel S."/>
        </authorList>
    </citation>
    <scope>NUCLEOTIDE SEQUENCE [LARGE SCALE GENOMIC DNA]</scope>
    <source>
        <strain evidence="3 4">NF3</strain>
    </source>
</reference>
<evidence type="ECO:0000256" key="2">
    <source>
        <dbReference type="ARBA" id="ARBA00023125"/>
    </source>
</evidence>